<feature type="domain" description="N-acetyltransferase" evidence="1">
    <location>
        <begin position="24"/>
        <end position="169"/>
    </location>
</feature>
<evidence type="ECO:0000313" key="3">
    <source>
        <dbReference type="Proteomes" id="UP000616608"/>
    </source>
</evidence>
<dbReference type="RefSeq" id="WP_188613555.1">
    <property type="nucleotide sequence ID" value="NZ_BMJT01000002.1"/>
</dbReference>
<dbReference type="GO" id="GO:0005737">
    <property type="term" value="C:cytoplasm"/>
    <property type="evidence" value="ECO:0007669"/>
    <property type="project" value="TreeGrafter"/>
</dbReference>
<dbReference type="Proteomes" id="UP000616608">
    <property type="component" value="Unassembled WGS sequence"/>
</dbReference>
<name>A0A917FYV7_9BACI</name>
<evidence type="ECO:0000313" key="2">
    <source>
        <dbReference type="EMBL" id="GGG14646.1"/>
    </source>
</evidence>
<dbReference type="InterPro" id="IPR000182">
    <property type="entry name" value="GNAT_dom"/>
</dbReference>
<dbReference type="InterPro" id="IPR051531">
    <property type="entry name" value="N-acetyltransferase"/>
</dbReference>
<dbReference type="InterPro" id="IPR016181">
    <property type="entry name" value="Acyl_CoA_acyltransferase"/>
</dbReference>
<dbReference type="GO" id="GO:0008999">
    <property type="term" value="F:protein-N-terminal-alanine acetyltransferase activity"/>
    <property type="evidence" value="ECO:0007669"/>
    <property type="project" value="TreeGrafter"/>
</dbReference>
<dbReference type="AlphaFoldDB" id="A0A917FYV7"/>
<dbReference type="Gene3D" id="3.40.630.30">
    <property type="match status" value="1"/>
</dbReference>
<accession>A0A917FYV7</accession>
<dbReference type="PANTHER" id="PTHR43792:SF9">
    <property type="entry name" value="RIBOSOMAL-PROTEIN-ALANINE ACETYLTRANSFERASE"/>
    <property type="match status" value="1"/>
</dbReference>
<reference evidence="2" key="2">
    <citation type="submission" date="2020-09" db="EMBL/GenBank/DDBJ databases">
        <authorList>
            <person name="Sun Q."/>
            <person name="Zhou Y."/>
        </authorList>
    </citation>
    <scope>NUCLEOTIDE SEQUENCE</scope>
    <source>
        <strain evidence="2">CGMCC 1.15760</strain>
    </source>
</reference>
<evidence type="ECO:0000259" key="1">
    <source>
        <dbReference type="PROSITE" id="PS51186"/>
    </source>
</evidence>
<dbReference type="SUPFAM" id="SSF55729">
    <property type="entry name" value="Acyl-CoA N-acyltransferases (Nat)"/>
    <property type="match status" value="1"/>
</dbReference>
<reference evidence="2" key="1">
    <citation type="journal article" date="2014" name="Int. J. Syst. Evol. Microbiol.">
        <title>Complete genome sequence of Corynebacterium casei LMG S-19264T (=DSM 44701T), isolated from a smear-ripened cheese.</title>
        <authorList>
            <consortium name="US DOE Joint Genome Institute (JGI-PGF)"/>
            <person name="Walter F."/>
            <person name="Albersmeier A."/>
            <person name="Kalinowski J."/>
            <person name="Ruckert C."/>
        </authorList>
    </citation>
    <scope>NUCLEOTIDE SEQUENCE</scope>
    <source>
        <strain evidence="2">CGMCC 1.15760</strain>
    </source>
</reference>
<dbReference type="PROSITE" id="PS51186">
    <property type="entry name" value="GNAT"/>
    <property type="match status" value="1"/>
</dbReference>
<sequence>MLLETNRLLLKSYDHTLAEQVFHVVQQQAIAHTLMHLPHPYPRNFVERWITYVKESYEQGTAYELAIFLKETEQYIGNCGLVSVTKAHKKAEIGYFIDVHHWGKGYATEACQEVLAFGFTTLHLNRISGRCMTRNPASRNVLEKIGMTFEGRHRQEFMKNNLYEDIDYLAILANDYFTKR</sequence>
<dbReference type="EMBL" id="BMJT01000002">
    <property type="protein sequence ID" value="GGG14646.1"/>
    <property type="molecule type" value="Genomic_DNA"/>
</dbReference>
<proteinExistence type="predicted"/>
<dbReference type="PANTHER" id="PTHR43792">
    <property type="entry name" value="GNAT FAMILY, PUTATIVE (AFU_ORTHOLOGUE AFUA_3G00765)-RELATED-RELATED"/>
    <property type="match status" value="1"/>
</dbReference>
<organism evidence="2 3">
    <name type="scientific">Lysinibacillus alkalisoli</name>
    <dbReference type="NCBI Taxonomy" id="1911548"/>
    <lineage>
        <taxon>Bacteria</taxon>
        <taxon>Bacillati</taxon>
        <taxon>Bacillota</taxon>
        <taxon>Bacilli</taxon>
        <taxon>Bacillales</taxon>
        <taxon>Bacillaceae</taxon>
        <taxon>Lysinibacillus</taxon>
    </lineage>
</organism>
<protein>
    <submittedName>
        <fullName evidence="2">N-acetyltransferase</fullName>
    </submittedName>
</protein>
<comment type="caution">
    <text evidence="2">The sequence shown here is derived from an EMBL/GenBank/DDBJ whole genome shotgun (WGS) entry which is preliminary data.</text>
</comment>
<dbReference type="Pfam" id="PF13302">
    <property type="entry name" value="Acetyltransf_3"/>
    <property type="match status" value="1"/>
</dbReference>
<keyword evidence="3" id="KW-1185">Reference proteome</keyword>
<gene>
    <name evidence="2" type="ORF">GCM10007425_06200</name>
</gene>